<feature type="region of interest" description="Disordered" evidence="1">
    <location>
        <begin position="1"/>
        <end position="69"/>
    </location>
</feature>
<keyword evidence="3" id="KW-1185">Reference proteome</keyword>
<name>A0AAV5DR66_ELECO</name>
<feature type="compositionally biased region" description="Gly residues" evidence="1">
    <location>
        <begin position="27"/>
        <end position="47"/>
    </location>
</feature>
<reference evidence="2" key="2">
    <citation type="submission" date="2021-12" db="EMBL/GenBank/DDBJ databases">
        <title>Resequencing data analysis of finger millet.</title>
        <authorList>
            <person name="Hatakeyama M."/>
            <person name="Aluri S."/>
            <person name="Balachadran M.T."/>
            <person name="Sivarajan S.R."/>
            <person name="Poveda L."/>
            <person name="Shimizu-Inatsugi R."/>
            <person name="Schlapbach R."/>
            <person name="Sreeman S.M."/>
            <person name="Shimizu K.K."/>
        </authorList>
    </citation>
    <scope>NUCLEOTIDE SEQUENCE</scope>
</reference>
<organism evidence="2 3">
    <name type="scientific">Eleusine coracana subsp. coracana</name>
    <dbReference type="NCBI Taxonomy" id="191504"/>
    <lineage>
        <taxon>Eukaryota</taxon>
        <taxon>Viridiplantae</taxon>
        <taxon>Streptophyta</taxon>
        <taxon>Embryophyta</taxon>
        <taxon>Tracheophyta</taxon>
        <taxon>Spermatophyta</taxon>
        <taxon>Magnoliopsida</taxon>
        <taxon>Liliopsida</taxon>
        <taxon>Poales</taxon>
        <taxon>Poaceae</taxon>
        <taxon>PACMAD clade</taxon>
        <taxon>Chloridoideae</taxon>
        <taxon>Cynodonteae</taxon>
        <taxon>Eleusininae</taxon>
        <taxon>Eleusine</taxon>
    </lineage>
</organism>
<sequence>MATAARRAAASEDGAARVGCRQRRGPGCAGPDGAGGAGGRGRDGGNAGQAAGRRRTEQRHAGQQRGASCCGRRGNCNRNAIFVGDGFKWLPSFAHVRQSSICQSKLASLVGVSLTKQAAQ</sequence>
<dbReference type="AlphaFoldDB" id="A0AAV5DR66"/>
<evidence type="ECO:0000256" key="1">
    <source>
        <dbReference type="SAM" id="MobiDB-lite"/>
    </source>
</evidence>
<accession>A0AAV5DR66</accession>
<dbReference type="EMBL" id="BQKI01000071">
    <property type="protein sequence ID" value="GJN13574.1"/>
    <property type="molecule type" value="Genomic_DNA"/>
</dbReference>
<protein>
    <submittedName>
        <fullName evidence="2">Uncharacterized protein</fullName>
    </submittedName>
</protein>
<evidence type="ECO:0000313" key="3">
    <source>
        <dbReference type="Proteomes" id="UP001054889"/>
    </source>
</evidence>
<comment type="caution">
    <text evidence="2">The sequence shown here is derived from an EMBL/GenBank/DDBJ whole genome shotgun (WGS) entry which is preliminary data.</text>
</comment>
<proteinExistence type="predicted"/>
<gene>
    <name evidence="2" type="primary">gb00294</name>
    <name evidence="2" type="ORF">PR202_gb00294</name>
</gene>
<dbReference type="Proteomes" id="UP001054889">
    <property type="component" value="Unassembled WGS sequence"/>
</dbReference>
<feature type="compositionally biased region" description="Low complexity" evidence="1">
    <location>
        <begin position="1"/>
        <end position="17"/>
    </location>
</feature>
<evidence type="ECO:0000313" key="2">
    <source>
        <dbReference type="EMBL" id="GJN13574.1"/>
    </source>
</evidence>
<reference evidence="2" key="1">
    <citation type="journal article" date="2018" name="DNA Res.">
        <title>Multiple hybrid de novo genome assembly of finger millet, an orphan allotetraploid crop.</title>
        <authorList>
            <person name="Hatakeyama M."/>
            <person name="Aluri S."/>
            <person name="Balachadran M.T."/>
            <person name="Sivarajan S.R."/>
            <person name="Patrignani A."/>
            <person name="Gruter S."/>
            <person name="Poveda L."/>
            <person name="Shimizu-Inatsugi R."/>
            <person name="Baeten J."/>
            <person name="Francoijs K.J."/>
            <person name="Nataraja K.N."/>
            <person name="Reddy Y.A.N."/>
            <person name="Phadnis S."/>
            <person name="Ravikumar R.L."/>
            <person name="Schlapbach R."/>
            <person name="Sreeman S.M."/>
            <person name="Shimizu K.K."/>
        </authorList>
    </citation>
    <scope>NUCLEOTIDE SEQUENCE</scope>
</reference>